<evidence type="ECO:0000313" key="1">
    <source>
        <dbReference type="EMBL" id="KAF0042894.1"/>
    </source>
</evidence>
<reference evidence="1 2" key="1">
    <citation type="submission" date="2019-06" db="EMBL/GenBank/DDBJ databases">
        <title>Draft genomes of female and male turbot (Scophthalmus maximus).</title>
        <authorList>
            <person name="Xu H."/>
            <person name="Xu X.-W."/>
            <person name="Shao C."/>
            <person name="Chen S."/>
        </authorList>
    </citation>
    <scope>NUCLEOTIDE SEQUENCE [LARGE SCALE GENOMIC DNA]</scope>
    <source>
        <strain evidence="1">Ysfricsl-2016a</strain>
        <tissue evidence="1">Blood</tissue>
    </source>
</reference>
<proteinExistence type="predicted"/>
<name>A0A6A4TI22_SCOMX</name>
<sequence length="90" mass="10093">MVRLRIRSATSAPRTVPRLHRYSAQWRRRVQVRDRGPSIHISALDTVRHMDAVASKLSKSVEKVLELAHKSRPPSECGSATIELKPATAL</sequence>
<organism evidence="1 2">
    <name type="scientific">Scophthalmus maximus</name>
    <name type="common">Turbot</name>
    <name type="synonym">Psetta maxima</name>
    <dbReference type="NCBI Taxonomy" id="52904"/>
    <lineage>
        <taxon>Eukaryota</taxon>
        <taxon>Metazoa</taxon>
        <taxon>Chordata</taxon>
        <taxon>Craniata</taxon>
        <taxon>Vertebrata</taxon>
        <taxon>Euteleostomi</taxon>
        <taxon>Actinopterygii</taxon>
        <taxon>Neopterygii</taxon>
        <taxon>Teleostei</taxon>
        <taxon>Neoteleostei</taxon>
        <taxon>Acanthomorphata</taxon>
        <taxon>Carangaria</taxon>
        <taxon>Pleuronectiformes</taxon>
        <taxon>Pleuronectoidei</taxon>
        <taxon>Scophthalmidae</taxon>
        <taxon>Scophthalmus</taxon>
    </lineage>
</organism>
<evidence type="ECO:0000313" key="2">
    <source>
        <dbReference type="Proteomes" id="UP000438429"/>
    </source>
</evidence>
<protein>
    <submittedName>
        <fullName evidence="1">Uncharacterized protein</fullName>
    </submittedName>
</protein>
<comment type="caution">
    <text evidence="1">The sequence shown here is derived from an EMBL/GenBank/DDBJ whole genome shotgun (WGS) entry which is preliminary data.</text>
</comment>
<dbReference type="EMBL" id="VEVO01000004">
    <property type="protein sequence ID" value="KAF0042894.1"/>
    <property type="molecule type" value="Genomic_DNA"/>
</dbReference>
<dbReference type="Proteomes" id="UP000438429">
    <property type="component" value="Unassembled WGS sequence"/>
</dbReference>
<gene>
    <name evidence="1" type="ORF">F2P81_004231</name>
</gene>
<dbReference type="AlphaFoldDB" id="A0A6A4TI22"/>
<accession>A0A6A4TI22</accession>